<feature type="compositionally biased region" description="Polar residues" evidence="5">
    <location>
        <begin position="55"/>
        <end position="73"/>
    </location>
</feature>
<keyword evidence="2" id="KW-0238">DNA-binding</keyword>
<evidence type="ECO:0000256" key="4">
    <source>
        <dbReference type="ARBA" id="ARBA00023242"/>
    </source>
</evidence>
<dbReference type="AlphaFoldDB" id="A0A4Z0YHR3"/>
<proteinExistence type="predicted"/>
<evidence type="ECO:0000256" key="3">
    <source>
        <dbReference type="ARBA" id="ARBA00023163"/>
    </source>
</evidence>
<feature type="region of interest" description="Disordered" evidence="5">
    <location>
        <begin position="1"/>
        <end position="35"/>
    </location>
</feature>
<organism evidence="6 7">
    <name type="scientific">Xylaria hypoxylon</name>
    <dbReference type="NCBI Taxonomy" id="37992"/>
    <lineage>
        <taxon>Eukaryota</taxon>
        <taxon>Fungi</taxon>
        <taxon>Dikarya</taxon>
        <taxon>Ascomycota</taxon>
        <taxon>Pezizomycotina</taxon>
        <taxon>Sordariomycetes</taxon>
        <taxon>Xylariomycetidae</taxon>
        <taxon>Xylariales</taxon>
        <taxon>Xylariaceae</taxon>
        <taxon>Xylaria</taxon>
    </lineage>
</organism>
<evidence type="ECO:0008006" key="8">
    <source>
        <dbReference type="Google" id="ProtNLM"/>
    </source>
</evidence>
<sequence length="438" mass="48765">MSPFRAIRPLLPPASDSSDSGDDGDDGGPPPKKREVACNACRKAKAKVLEEHKASQFQSANQEDSSEAQSRVQSRPDAPFPPTLAYQSHGSIFRESLPSASVTQRAIDGFFSCSGKLFHVFNDTQVSLLADSVWKSEDNGSQSRKADVCCLMAVAATGAQHADTAGDTNSSDAFYNIAKQYLDDVTETKPLDAIKVYTLFCFYNVKDKALTSLVFAEAGISLCHRFGLSNQQRGCSTLTDPMWVDYRRAWRKLVFLYHWLSASLRYKPGNQDLMNLMSSSKLSVDNTSDISEVVQTEMARIDVYNDLGWAIDAMVRDLEEWYEGLPRAMHLQGVVTQALPLEVGRSIYLVHLLYLGANMLLFRRIAFQTLRSPKSHGLLPGPWQLSQDQYSQNADRALLAATSSAKIIKIIMDENGVFKRCWIIMLVDRILLLSQLMP</sequence>
<evidence type="ECO:0000256" key="2">
    <source>
        <dbReference type="ARBA" id="ARBA00023125"/>
    </source>
</evidence>
<accession>A0A4Z0YHR3</accession>
<evidence type="ECO:0000256" key="5">
    <source>
        <dbReference type="SAM" id="MobiDB-lite"/>
    </source>
</evidence>
<dbReference type="PANTHER" id="PTHR47424:SF3">
    <property type="entry name" value="REGULATORY PROTEIN GAL4"/>
    <property type="match status" value="1"/>
</dbReference>
<dbReference type="PANTHER" id="PTHR47424">
    <property type="entry name" value="REGULATORY PROTEIN GAL4"/>
    <property type="match status" value="1"/>
</dbReference>
<dbReference type="CDD" id="cd12148">
    <property type="entry name" value="fungal_TF_MHR"/>
    <property type="match status" value="1"/>
</dbReference>
<feature type="region of interest" description="Disordered" evidence="5">
    <location>
        <begin position="52"/>
        <end position="85"/>
    </location>
</feature>
<dbReference type="EMBL" id="SKBN01000082">
    <property type="protein sequence ID" value="TGJ83859.1"/>
    <property type="molecule type" value="Genomic_DNA"/>
</dbReference>
<evidence type="ECO:0000256" key="1">
    <source>
        <dbReference type="ARBA" id="ARBA00023015"/>
    </source>
</evidence>
<keyword evidence="7" id="KW-1185">Reference proteome</keyword>
<gene>
    <name evidence="6" type="ORF">E0Z10_g4901</name>
</gene>
<evidence type="ECO:0000313" key="6">
    <source>
        <dbReference type="EMBL" id="TGJ83859.1"/>
    </source>
</evidence>
<dbReference type="GO" id="GO:0003677">
    <property type="term" value="F:DNA binding"/>
    <property type="evidence" value="ECO:0007669"/>
    <property type="project" value="UniProtKB-KW"/>
</dbReference>
<dbReference type="STRING" id="37992.A0A4Z0YHR3"/>
<protein>
    <recommendedName>
        <fullName evidence="8">Transcription factor domain-containing protein</fullName>
    </recommendedName>
</protein>
<dbReference type="Proteomes" id="UP000297716">
    <property type="component" value="Unassembled WGS sequence"/>
</dbReference>
<keyword evidence="1" id="KW-0805">Transcription regulation</keyword>
<reference evidence="6 7" key="1">
    <citation type="submission" date="2019-03" db="EMBL/GenBank/DDBJ databases">
        <title>Draft genome sequence of Xylaria hypoxylon DSM 108379, a ubiquitous saprotrophic-parasitic fungi on hardwood.</title>
        <authorList>
            <person name="Buettner E."/>
            <person name="Leonhardt S."/>
            <person name="Gebauer A.M."/>
            <person name="Liers C."/>
            <person name="Hofrichter M."/>
            <person name="Kellner H."/>
        </authorList>
    </citation>
    <scope>NUCLEOTIDE SEQUENCE [LARGE SCALE GENOMIC DNA]</scope>
    <source>
        <strain evidence="6 7">DSM 108379</strain>
    </source>
</reference>
<keyword evidence="3" id="KW-0804">Transcription</keyword>
<keyword evidence="4" id="KW-0539">Nucleus</keyword>
<dbReference type="OrthoDB" id="1919336at2759"/>
<evidence type="ECO:0000313" key="7">
    <source>
        <dbReference type="Proteomes" id="UP000297716"/>
    </source>
</evidence>
<name>A0A4Z0YHR3_9PEZI</name>
<dbReference type="InterPro" id="IPR051127">
    <property type="entry name" value="Fungal_SecMet_Regulators"/>
</dbReference>
<comment type="caution">
    <text evidence="6">The sequence shown here is derived from an EMBL/GenBank/DDBJ whole genome shotgun (WGS) entry which is preliminary data.</text>
</comment>